<dbReference type="Gene3D" id="1.10.4100.10">
    <property type="entry name" value="2-methylcitrate dehydratase PrpD"/>
    <property type="match status" value="1"/>
</dbReference>
<dbReference type="Gene3D" id="3.30.1330.120">
    <property type="entry name" value="2-methylcitrate dehydratase PrpD"/>
    <property type="match status" value="1"/>
</dbReference>
<evidence type="ECO:0000259" key="3">
    <source>
        <dbReference type="Pfam" id="PF19305"/>
    </source>
</evidence>
<dbReference type="PANTHER" id="PTHR16943:SF8">
    <property type="entry name" value="2-METHYLCITRATE DEHYDRATASE"/>
    <property type="match status" value="1"/>
</dbReference>
<evidence type="ECO:0000259" key="2">
    <source>
        <dbReference type="Pfam" id="PF03972"/>
    </source>
</evidence>
<name>A0A1H0WA67_9BURK</name>
<dbReference type="Pfam" id="PF03972">
    <property type="entry name" value="MmgE_PrpD_N"/>
    <property type="match status" value="1"/>
</dbReference>
<dbReference type="InterPro" id="IPR045336">
    <property type="entry name" value="MmgE_PrpD_N"/>
</dbReference>
<dbReference type="GO" id="GO:0016829">
    <property type="term" value="F:lyase activity"/>
    <property type="evidence" value="ECO:0007669"/>
    <property type="project" value="InterPro"/>
</dbReference>
<dbReference type="AlphaFoldDB" id="A0A1H0WA67"/>
<dbReference type="OrthoDB" id="8680281at2"/>
<proteinExistence type="inferred from homology"/>
<reference evidence="5" key="1">
    <citation type="submission" date="2016-10" db="EMBL/GenBank/DDBJ databases">
        <authorList>
            <person name="Varghese N."/>
            <person name="Submissions S."/>
        </authorList>
    </citation>
    <scope>NUCLEOTIDE SEQUENCE [LARGE SCALE GENOMIC DNA]</scope>
    <source>
        <strain evidence="5">DSM 17101</strain>
    </source>
</reference>
<dbReference type="Proteomes" id="UP000199317">
    <property type="component" value="Unassembled WGS sequence"/>
</dbReference>
<dbReference type="InterPro" id="IPR042183">
    <property type="entry name" value="MmgE/PrpD_sf_1"/>
</dbReference>
<dbReference type="InterPro" id="IPR042188">
    <property type="entry name" value="MmgE/PrpD_sf_2"/>
</dbReference>
<dbReference type="InterPro" id="IPR045337">
    <property type="entry name" value="MmgE_PrpD_C"/>
</dbReference>
<comment type="similarity">
    <text evidence="1">Belongs to the PrpD family.</text>
</comment>
<organism evidence="4 5">
    <name type="scientific">Paracidovorax cattleyae</name>
    <dbReference type="NCBI Taxonomy" id="80868"/>
    <lineage>
        <taxon>Bacteria</taxon>
        <taxon>Pseudomonadati</taxon>
        <taxon>Pseudomonadota</taxon>
        <taxon>Betaproteobacteria</taxon>
        <taxon>Burkholderiales</taxon>
        <taxon>Comamonadaceae</taxon>
        <taxon>Paracidovorax</taxon>
    </lineage>
</organism>
<evidence type="ECO:0000313" key="4">
    <source>
        <dbReference type="EMBL" id="SDP87670.1"/>
    </source>
</evidence>
<dbReference type="SUPFAM" id="SSF103378">
    <property type="entry name" value="2-methylcitrate dehydratase PrpD"/>
    <property type="match status" value="1"/>
</dbReference>
<evidence type="ECO:0000256" key="1">
    <source>
        <dbReference type="ARBA" id="ARBA00006174"/>
    </source>
</evidence>
<feature type="domain" description="MmgE/PrpD C-terminal" evidence="3">
    <location>
        <begin position="272"/>
        <end position="432"/>
    </location>
</feature>
<gene>
    <name evidence="4" type="ORF">SAMN04489708_13521</name>
</gene>
<dbReference type="RefSeq" id="WP_092838899.1">
    <property type="nucleotide sequence ID" value="NZ_FNJL01000035.1"/>
</dbReference>
<accession>A0A1H0WA67</accession>
<dbReference type="InterPro" id="IPR005656">
    <property type="entry name" value="MmgE_PrpD"/>
</dbReference>
<dbReference type="PANTHER" id="PTHR16943">
    <property type="entry name" value="2-METHYLCITRATE DEHYDRATASE-RELATED"/>
    <property type="match status" value="1"/>
</dbReference>
<feature type="domain" description="MmgE/PrpD N-terminal" evidence="2">
    <location>
        <begin position="10"/>
        <end position="242"/>
    </location>
</feature>
<keyword evidence="5" id="KW-1185">Reference proteome</keyword>
<protein>
    <submittedName>
        <fullName evidence="4">2-methylcitrate dehydratase PrpD</fullName>
    </submittedName>
</protein>
<sequence length="466" mass="48514">MTAPTPFTRALAERIAAPLPAPLPPPVAEASCRILADALGVTLGGAGSELAAPLWRYLQAEGGSGAAPVLGSPLRLPPALAALAHAGLGAALDFDDVLSAMPAHPSVLVLGVALAAAAEAPVSGQALIEAHVVGLEAGARMGRLMTLAHYDQGFHASGTLGLFAALAAYARLLRLPAALVQAALGIGASMAAGLRRNFGTLAKPLHSGWAARCAVEAVRLAASGLGAAPDAIEGPAGFADAYGVASCRGEATLDDWGQAWAVHAPGVSLRKFACYNALQRPMQAVLDLRAQLGITDARAVRRLQCRMPPGGMQGAIHPRPATGLEAKFSLPYVLAAGLQDGVYGLASFGDAAVRRPEIARLLERIDAREDPRCRGDDPDFDRRTAGGRGFVEVELWTEDGRHALQRMERPPGHPQRPLNWSDLRDKFADCAGFGGFNTEAALAVFDRLRDLPRCADVSALLAPLAR</sequence>
<dbReference type="EMBL" id="FNJL01000035">
    <property type="protein sequence ID" value="SDP87670.1"/>
    <property type="molecule type" value="Genomic_DNA"/>
</dbReference>
<evidence type="ECO:0000313" key="5">
    <source>
        <dbReference type="Proteomes" id="UP000199317"/>
    </source>
</evidence>
<dbReference type="Pfam" id="PF19305">
    <property type="entry name" value="MmgE_PrpD_C"/>
    <property type="match status" value="1"/>
</dbReference>
<dbReference type="InterPro" id="IPR036148">
    <property type="entry name" value="MmgE/PrpD_sf"/>
</dbReference>